<gene>
    <name evidence="2" type="ORF">llap_6762</name>
</gene>
<name>A0A2I0UA69_LIMLA</name>
<dbReference type="OrthoDB" id="73680at2759"/>
<organism evidence="2 3">
    <name type="scientific">Limosa lapponica baueri</name>
    <dbReference type="NCBI Taxonomy" id="1758121"/>
    <lineage>
        <taxon>Eukaryota</taxon>
        <taxon>Metazoa</taxon>
        <taxon>Chordata</taxon>
        <taxon>Craniata</taxon>
        <taxon>Vertebrata</taxon>
        <taxon>Euteleostomi</taxon>
        <taxon>Archelosauria</taxon>
        <taxon>Archosauria</taxon>
        <taxon>Dinosauria</taxon>
        <taxon>Saurischia</taxon>
        <taxon>Theropoda</taxon>
        <taxon>Coelurosauria</taxon>
        <taxon>Aves</taxon>
        <taxon>Neognathae</taxon>
        <taxon>Neoaves</taxon>
        <taxon>Charadriiformes</taxon>
        <taxon>Scolopacidae</taxon>
        <taxon>Limosa</taxon>
    </lineage>
</organism>
<sequence>MPSRGTLTDEEKAHVNLMKFNKAKCKVLHLGHNNPQYEYRLEDELIERSPVEKNLGIPLDAKLDMSQQCTLTAQKANSWFPCSMILPGTEVLQMVSNLIFSYRDQFLIFLVLAFAFCNLGGVVRALAGEDQGKKVIEYLSLLHVPDNQVF</sequence>
<proteinExistence type="predicted"/>
<dbReference type="Proteomes" id="UP000233556">
    <property type="component" value="Unassembled WGS sequence"/>
</dbReference>
<keyword evidence="3" id="KW-1185">Reference proteome</keyword>
<keyword evidence="1" id="KW-0472">Membrane</keyword>
<keyword evidence="1" id="KW-0812">Transmembrane</keyword>
<reference evidence="3" key="1">
    <citation type="submission" date="2017-11" db="EMBL/GenBank/DDBJ databases">
        <authorList>
            <person name="Lima N.C."/>
            <person name="Parody-Merino A.M."/>
            <person name="Battley P.F."/>
            <person name="Fidler A.E."/>
            <person name="Prosdocimi F."/>
        </authorList>
    </citation>
    <scope>NUCLEOTIDE SEQUENCE [LARGE SCALE GENOMIC DNA]</scope>
</reference>
<dbReference type="PANTHER" id="PTHR33332">
    <property type="entry name" value="REVERSE TRANSCRIPTASE DOMAIN-CONTAINING PROTEIN"/>
    <property type="match status" value="1"/>
</dbReference>
<feature type="transmembrane region" description="Helical" evidence="1">
    <location>
        <begin position="106"/>
        <end position="127"/>
    </location>
</feature>
<dbReference type="AlphaFoldDB" id="A0A2I0UA69"/>
<evidence type="ECO:0000313" key="2">
    <source>
        <dbReference type="EMBL" id="PKU42942.1"/>
    </source>
</evidence>
<protein>
    <recommendedName>
        <fullName evidence="4">Rna-directed dna polymerase from mobile element jockey-like</fullName>
    </recommendedName>
</protein>
<reference evidence="3" key="2">
    <citation type="submission" date="2017-12" db="EMBL/GenBank/DDBJ databases">
        <title>Genome sequence of the Bar-tailed Godwit (Limosa lapponica baueri).</title>
        <authorList>
            <person name="Lima N.C.B."/>
            <person name="Parody-Merino A.M."/>
            <person name="Battley P.F."/>
            <person name="Fidler A.E."/>
            <person name="Prosdocimi F."/>
        </authorList>
    </citation>
    <scope>NUCLEOTIDE SEQUENCE [LARGE SCALE GENOMIC DNA]</scope>
</reference>
<evidence type="ECO:0008006" key="4">
    <source>
        <dbReference type="Google" id="ProtNLM"/>
    </source>
</evidence>
<evidence type="ECO:0000313" key="3">
    <source>
        <dbReference type="Proteomes" id="UP000233556"/>
    </source>
</evidence>
<keyword evidence="1" id="KW-1133">Transmembrane helix</keyword>
<evidence type="ECO:0000256" key="1">
    <source>
        <dbReference type="SAM" id="Phobius"/>
    </source>
</evidence>
<dbReference type="EMBL" id="KZ505947">
    <property type="protein sequence ID" value="PKU42942.1"/>
    <property type="molecule type" value="Genomic_DNA"/>
</dbReference>
<accession>A0A2I0UA69</accession>